<dbReference type="PROSITE" id="PS01124">
    <property type="entry name" value="HTH_ARAC_FAMILY_2"/>
    <property type="match status" value="1"/>
</dbReference>
<comment type="caution">
    <text evidence="6">The sequence shown here is derived from an EMBL/GenBank/DDBJ whole genome shotgun (WGS) entry which is preliminary data.</text>
</comment>
<dbReference type="SMART" id="SM00342">
    <property type="entry name" value="HTH_ARAC"/>
    <property type="match status" value="1"/>
</dbReference>
<sequence>MPIPKAKFRFNSRSVLLTWLLSYVVVLLFPVLMSFIVYTQSSRMLENEIHEANNSLMEQFRGVMDVQFENMKRLSFELGWNVKVRQLLYSNKYLNYPNDLYYDLYQTTKDLNVYKSSFPQIDLFYIYLTKEKLVLLPDLYRDGTFGYQLLHRNEALSLEQWLTLVESGQSAGFIPSVRVTEDGIPKKTVAYVTAHTLDNDVPTGTNVIMIDQSRVMDAVRKLELFNQGHVAIFNERNEVLFSSMNDSQLSGLRLANLTGPEPSYWNDGDSRYEVSVIQSASSGLKYVTLIPSRIFWEKAQKVRTFTTASILISLIGGSGLTFFFLRKNYLPVRRIVQSIASPTVEGKRGYNEFRFIQEALVRTLEEMDRLRLNAKRQHSIVRAHFIARLLKGRTDGNVPVDESLTAFNMRFDSEDFAVMLLEVEDSDDFMQRLAGDDASEKRKLLHFIVTNIAEELMGHHHRGYVTEMDDLLVCLINFNGNTEQGQLELQRIARELRGFLRAQYHVRLSVSFSGTHRSIQGIPQAYTEALDAMEYKLVMGSNEILSYEELQNQASSEAGGSGYYYPLQTEQQLINCVKAGDFAKASQTLDDILERNFAVHTLPVPIARCLLFDLVGTLVKSVNETGGSADLKLFQQGKRIEKLAACETLAEMRAMLTGLLATVCDYTAARRKLHMEESRQQALEQLAGKVSGFIAERYGDPNLNITMIGQHFELKPAYLSRLYKDQTGEGLLDRINRERITQAKRAIRGGEKSVSDVAGKVGFHDVNAFIRIFKKYEGVTPGTYRESLVPKLD</sequence>
<keyword evidence="4" id="KW-1133">Transmembrane helix</keyword>
<reference evidence="6 7" key="1">
    <citation type="submission" date="2024-09" db="EMBL/GenBank/DDBJ databases">
        <authorList>
            <person name="Sun Q."/>
            <person name="Mori K."/>
        </authorList>
    </citation>
    <scope>NUCLEOTIDE SEQUENCE [LARGE SCALE GENOMIC DNA]</scope>
    <source>
        <strain evidence="6 7">JCM 12520</strain>
    </source>
</reference>
<feature type="transmembrane region" description="Helical" evidence="4">
    <location>
        <begin position="302"/>
        <end position="325"/>
    </location>
</feature>
<evidence type="ECO:0000313" key="6">
    <source>
        <dbReference type="EMBL" id="MFB9756597.1"/>
    </source>
</evidence>
<keyword evidence="7" id="KW-1185">Reference proteome</keyword>
<dbReference type="Pfam" id="PF12833">
    <property type="entry name" value="HTH_18"/>
    <property type="match status" value="1"/>
</dbReference>
<dbReference type="PRINTS" id="PR00032">
    <property type="entry name" value="HTHARAC"/>
</dbReference>
<dbReference type="InterPro" id="IPR018060">
    <property type="entry name" value="HTH_AraC"/>
</dbReference>
<evidence type="ECO:0000256" key="4">
    <source>
        <dbReference type="SAM" id="Phobius"/>
    </source>
</evidence>
<protein>
    <submittedName>
        <fullName evidence="6">Helix-turn-helix domain-containing protein</fullName>
    </submittedName>
</protein>
<dbReference type="Pfam" id="PF17853">
    <property type="entry name" value="GGDEF_2"/>
    <property type="match status" value="1"/>
</dbReference>
<feature type="transmembrane region" description="Helical" evidence="4">
    <location>
        <begin position="20"/>
        <end position="38"/>
    </location>
</feature>
<accession>A0ABV5W7N8</accession>
<dbReference type="RefSeq" id="WP_344913017.1">
    <property type="nucleotide sequence ID" value="NZ_BAAAYO010000011.1"/>
</dbReference>
<dbReference type="EMBL" id="JBHMAG010000025">
    <property type="protein sequence ID" value="MFB9756597.1"/>
    <property type="molecule type" value="Genomic_DNA"/>
</dbReference>
<keyword evidence="1" id="KW-0805">Transcription regulation</keyword>
<gene>
    <name evidence="6" type="ORF">ACFFNY_33905</name>
</gene>
<feature type="domain" description="HTH araC/xylS-type" evidence="5">
    <location>
        <begin position="688"/>
        <end position="787"/>
    </location>
</feature>
<evidence type="ECO:0000256" key="2">
    <source>
        <dbReference type="ARBA" id="ARBA00023125"/>
    </source>
</evidence>
<organism evidence="6 7">
    <name type="scientific">Paenibacillus hodogayensis</name>
    <dbReference type="NCBI Taxonomy" id="279208"/>
    <lineage>
        <taxon>Bacteria</taxon>
        <taxon>Bacillati</taxon>
        <taxon>Bacillota</taxon>
        <taxon>Bacilli</taxon>
        <taxon>Bacillales</taxon>
        <taxon>Paenibacillaceae</taxon>
        <taxon>Paenibacillus</taxon>
    </lineage>
</organism>
<evidence type="ECO:0000313" key="7">
    <source>
        <dbReference type="Proteomes" id="UP001589619"/>
    </source>
</evidence>
<keyword evidence="4" id="KW-0472">Membrane</keyword>
<dbReference type="PANTHER" id="PTHR43280">
    <property type="entry name" value="ARAC-FAMILY TRANSCRIPTIONAL REGULATOR"/>
    <property type="match status" value="1"/>
</dbReference>
<evidence type="ECO:0000256" key="3">
    <source>
        <dbReference type="ARBA" id="ARBA00023163"/>
    </source>
</evidence>
<dbReference type="SUPFAM" id="SSF46689">
    <property type="entry name" value="Homeodomain-like"/>
    <property type="match status" value="1"/>
</dbReference>
<keyword evidence="2" id="KW-0238">DNA-binding</keyword>
<dbReference type="InterPro" id="IPR041522">
    <property type="entry name" value="CdaR_GGDEF"/>
</dbReference>
<evidence type="ECO:0000256" key="1">
    <source>
        <dbReference type="ARBA" id="ARBA00023015"/>
    </source>
</evidence>
<dbReference type="InterPro" id="IPR009057">
    <property type="entry name" value="Homeodomain-like_sf"/>
</dbReference>
<keyword evidence="4" id="KW-0812">Transmembrane</keyword>
<dbReference type="InterPro" id="IPR020449">
    <property type="entry name" value="Tscrpt_reg_AraC-type_HTH"/>
</dbReference>
<evidence type="ECO:0000259" key="5">
    <source>
        <dbReference type="PROSITE" id="PS01124"/>
    </source>
</evidence>
<name>A0ABV5W7N8_9BACL</name>
<dbReference type="Proteomes" id="UP001589619">
    <property type="component" value="Unassembled WGS sequence"/>
</dbReference>
<dbReference type="PANTHER" id="PTHR43280:SF10">
    <property type="entry name" value="REGULATORY PROTEIN POCR"/>
    <property type="match status" value="1"/>
</dbReference>
<proteinExistence type="predicted"/>
<dbReference type="Gene3D" id="1.10.10.60">
    <property type="entry name" value="Homeodomain-like"/>
    <property type="match status" value="2"/>
</dbReference>
<keyword evidence="3" id="KW-0804">Transcription</keyword>